<dbReference type="InParanoid" id="A0A7M6UCU1"/>
<accession>A0A7M6UCU1</accession>
<dbReference type="EnsemblMetazoa" id="NM_001159343">
    <property type="protein sequence ID" value="NP_001152815"/>
    <property type="gene ID" value="GeneID_100286826"/>
</dbReference>
<dbReference type="InterPro" id="IPR013632">
    <property type="entry name" value="Rad51_C"/>
</dbReference>
<evidence type="ECO:0000313" key="3">
    <source>
        <dbReference type="Proteomes" id="UP000002358"/>
    </source>
</evidence>
<dbReference type="RefSeq" id="NP_001152815.1">
    <property type="nucleotide sequence ID" value="NM_001159343.1"/>
</dbReference>
<dbReference type="Pfam" id="PF08423">
    <property type="entry name" value="Rad51"/>
    <property type="match status" value="1"/>
</dbReference>
<feature type="domain" description="Rad51-like C-terminal" evidence="1">
    <location>
        <begin position="34"/>
        <end position="198"/>
    </location>
</feature>
<organism evidence="2 3">
    <name type="scientific">Nasonia vitripennis</name>
    <name type="common">Parasitic wasp</name>
    <dbReference type="NCBI Taxonomy" id="7425"/>
    <lineage>
        <taxon>Eukaryota</taxon>
        <taxon>Metazoa</taxon>
        <taxon>Ecdysozoa</taxon>
        <taxon>Arthropoda</taxon>
        <taxon>Hexapoda</taxon>
        <taxon>Insecta</taxon>
        <taxon>Pterygota</taxon>
        <taxon>Neoptera</taxon>
        <taxon>Endopterygota</taxon>
        <taxon>Hymenoptera</taxon>
        <taxon>Apocrita</taxon>
        <taxon>Proctotrupomorpha</taxon>
        <taxon>Chalcidoidea</taxon>
        <taxon>Pteromalidae</taxon>
        <taxon>Pteromalinae</taxon>
        <taxon>Nasonia</taxon>
    </lineage>
</organism>
<dbReference type="GO" id="GO:0005657">
    <property type="term" value="C:replication fork"/>
    <property type="evidence" value="ECO:0007669"/>
    <property type="project" value="InterPro"/>
</dbReference>
<dbReference type="PANTHER" id="PTHR46644:SF2">
    <property type="entry name" value="DNA REPAIR PROTEIN XRCC2"/>
    <property type="match status" value="1"/>
</dbReference>
<dbReference type="Proteomes" id="UP000002358">
    <property type="component" value="Chromosome 5"/>
</dbReference>
<dbReference type="OrthoDB" id="420422at2759"/>
<dbReference type="PANTHER" id="PTHR46644">
    <property type="entry name" value="DNA REPAIR PROTEIN XRCC2"/>
    <property type="match status" value="1"/>
</dbReference>
<dbReference type="InterPro" id="IPR030547">
    <property type="entry name" value="XRCC2"/>
</dbReference>
<dbReference type="GO" id="GO:0033063">
    <property type="term" value="C:Rad51B-Rad51C-Rad51D-XRCC2 complex"/>
    <property type="evidence" value="ECO:0007669"/>
    <property type="project" value="InterPro"/>
</dbReference>
<dbReference type="InterPro" id="IPR027417">
    <property type="entry name" value="P-loop_NTPase"/>
</dbReference>
<evidence type="ECO:0000313" key="2">
    <source>
        <dbReference type="EnsemblMetazoa" id="NP_001152815"/>
    </source>
</evidence>
<reference evidence="2" key="1">
    <citation type="submission" date="2021-01" db="UniProtKB">
        <authorList>
            <consortium name="EnsemblMetazoa"/>
        </authorList>
    </citation>
    <scope>IDENTIFICATION</scope>
</reference>
<dbReference type="Gene3D" id="3.40.50.300">
    <property type="entry name" value="P-loop containing nucleotide triphosphate hydrolases"/>
    <property type="match status" value="1"/>
</dbReference>
<dbReference type="KEGG" id="nvi:100286826"/>
<dbReference type="GeneID" id="100286826"/>
<dbReference type="SMR" id="A0A7M6UCU1"/>
<dbReference type="SUPFAM" id="SSF52540">
    <property type="entry name" value="P-loop containing nucleoside triphosphate hydrolases"/>
    <property type="match status" value="1"/>
</dbReference>
<dbReference type="AlphaFoldDB" id="A0A7M6UCU1"/>
<dbReference type="RefSeq" id="XP_008215062.1">
    <property type="nucleotide sequence ID" value="XM_008216840.4"/>
</dbReference>
<dbReference type="CTD" id="7516"/>
<sequence>MSTETVFESGLQLITRLIDRRSVEDLDNDLFFNKLQNSDVIEIKGTITSGMRCLLTKLIAKFILPSKYDGLDVDVLFINTENQFQISHLFNFLQQEISNIQGPINVDQLVREILNSLKIINCYTHNQLLLTLHSLDNLLLQNKKVGVIVIDSISTYYWQQKNDLSYNSFIMKILNNIRKVTIDFKVLTIYTKQFNFESKKLSTEQHEGKKIVRYEINMYKNENTNEFICDVKSGADKKQLSYRISETGLQWIK</sequence>
<dbReference type="CDD" id="cd19490">
    <property type="entry name" value="XRCC2"/>
    <property type="match status" value="1"/>
</dbReference>
<dbReference type="FunCoup" id="A0A7M6UCU1">
    <property type="interactions" value="114"/>
</dbReference>
<dbReference type="GO" id="GO:0005813">
    <property type="term" value="C:centrosome"/>
    <property type="evidence" value="ECO:0007669"/>
    <property type="project" value="TreeGrafter"/>
</dbReference>
<keyword evidence="3" id="KW-1185">Reference proteome</keyword>
<dbReference type="GO" id="GO:0042148">
    <property type="term" value="P:DNA strand invasion"/>
    <property type="evidence" value="ECO:0007669"/>
    <property type="project" value="TreeGrafter"/>
</dbReference>
<proteinExistence type="predicted"/>
<dbReference type="GO" id="GO:0000724">
    <property type="term" value="P:double-strand break repair via homologous recombination"/>
    <property type="evidence" value="ECO:0007669"/>
    <property type="project" value="InterPro"/>
</dbReference>
<dbReference type="EnsemblMetazoa" id="XM_008216840">
    <property type="protein sequence ID" value="XP_008215062"/>
    <property type="gene ID" value="GeneID_100286826"/>
</dbReference>
<protein>
    <recommendedName>
        <fullName evidence="1">Rad51-like C-terminal domain-containing protein</fullName>
    </recommendedName>
</protein>
<dbReference type="GO" id="GO:0000400">
    <property type="term" value="F:four-way junction DNA binding"/>
    <property type="evidence" value="ECO:0007669"/>
    <property type="project" value="TreeGrafter"/>
</dbReference>
<name>A0A7M6UCU1_NASVI</name>
<evidence type="ECO:0000259" key="1">
    <source>
        <dbReference type="Pfam" id="PF08423"/>
    </source>
</evidence>